<evidence type="ECO:0000313" key="3">
    <source>
        <dbReference type="Proteomes" id="UP000261600"/>
    </source>
</evidence>
<dbReference type="Proteomes" id="UP000261600">
    <property type="component" value="Unplaced"/>
</dbReference>
<dbReference type="InterPro" id="IPR014775">
    <property type="entry name" value="L27_C"/>
</dbReference>
<dbReference type="SUPFAM" id="SSF101288">
    <property type="entry name" value="L27 domain"/>
    <property type="match status" value="1"/>
</dbReference>
<feature type="domain" description="L27" evidence="1">
    <location>
        <begin position="44"/>
        <end position="101"/>
    </location>
</feature>
<dbReference type="InterPro" id="IPR004172">
    <property type="entry name" value="L27_dom"/>
</dbReference>
<keyword evidence="3" id="KW-1185">Reference proteome</keyword>
<sequence length="132" mass="15375">MSGTAFHTDREEDYRFLQSMLMEKKLHLLFKIHEQLKRFEKRSPIHVQEHAAGLASDLTKVLKYQGWKDEVKELIALFNKPHFKRLLCVHDAVAQKNFEPALPPVPEDVLEEEEESVKNVSLVKTKEPLLSL</sequence>
<accession>A0A3Q3ITC9</accession>
<organism evidence="2 3">
    <name type="scientific">Monopterus albus</name>
    <name type="common">Swamp eel</name>
    <dbReference type="NCBI Taxonomy" id="43700"/>
    <lineage>
        <taxon>Eukaryota</taxon>
        <taxon>Metazoa</taxon>
        <taxon>Chordata</taxon>
        <taxon>Craniata</taxon>
        <taxon>Vertebrata</taxon>
        <taxon>Euteleostomi</taxon>
        <taxon>Actinopterygii</taxon>
        <taxon>Neopterygii</taxon>
        <taxon>Teleostei</taxon>
        <taxon>Neoteleostei</taxon>
        <taxon>Acanthomorphata</taxon>
        <taxon>Anabantaria</taxon>
        <taxon>Synbranchiformes</taxon>
        <taxon>Synbranchidae</taxon>
        <taxon>Monopterus</taxon>
    </lineage>
</organism>
<protein>
    <recommendedName>
        <fullName evidence="1">L27 domain-containing protein</fullName>
    </recommendedName>
</protein>
<reference evidence="2" key="1">
    <citation type="submission" date="2025-08" db="UniProtKB">
        <authorList>
            <consortium name="Ensembl"/>
        </authorList>
    </citation>
    <scope>IDENTIFICATION</scope>
</reference>
<dbReference type="SMART" id="SM00569">
    <property type="entry name" value="L27"/>
    <property type="match status" value="1"/>
</dbReference>
<dbReference type="InterPro" id="IPR050716">
    <property type="entry name" value="MAGUK"/>
</dbReference>
<dbReference type="PANTHER" id="PTHR23122">
    <property type="entry name" value="MEMBRANE-ASSOCIATED GUANYLATE KINASE MAGUK"/>
    <property type="match status" value="1"/>
</dbReference>
<dbReference type="PROSITE" id="PS51022">
    <property type="entry name" value="L27"/>
    <property type="match status" value="1"/>
</dbReference>
<evidence type="ECO:0000259" key="1">
    <source>
        <dbReference type="PROSITE" id="PS51022"/>
    </source>
</evidence>
<proteinExistence type="predicted"/>
<dbReference type="Pfam" id="PF02828">
    <property type="entry name" value="L27"/>
    <property type="match status" value="1"/>
</dbReference>
<dbReference type="AlphaFoldDB" id="A0A3Q3ITC9"/>
<evidence type="ECO:0000313" key="2">
    <source>
        <dbReference type="Ensembl" id="ENSMALP00000007215.1"/>
    </source>
</evidence>
<name>A0A3Q3ITC9_MONAL</name>
<dbReference type="Gene3D" id="1.10.287.650">
    <property type="entry name" value="L27 domain"/>
    <property type="match status" value="1"/>
</dbReference>
<dbReference type="InterPro" id="IPR036892">
    <property type="entry name" value="L27_dom_sf"/>
</dbReference>
<dbReference type="Ensembl" id="ENSMALT00000007364.1">
    <property type="protein sequence ID" value="ENSMALP00000007215.1"/>
    <property type="gene ID" value="ENSMALG00000005134.1"/>
</dbReference>
<reference evidence="2" key="2">
    <citation type="submission" date="2025-09" db="UniProtKB">
        <authorList>
            <consortium name="Ensembl"/>
        </authorList>
    </citation>
    <scope>IDENTIFICATION</scope>
</reference>